<evidence type="ECO:0000313" key="3">
    <source>
        <dbReference type="EMBL" id="CAD8747485.1"/>
    </source>
</evidence>
<sequence>MQRAREEQQSKPKPPKKNTKKKKSRKEESEDEEDEDEDDDSSSQASGSVGGEDVEVTQQRMAAETKQCDEMWRMFVQIRESKRLKHMAEKEFFQHLGISRTAAFKICEVYGSVSNQKLFLDSRRLCEALRWGQKEAQTTYEGQEKRTSNKIVQRLMDTYDADKDSEVDFKEFCILVKMVTPQMDQMNKLKFWWRVAISSDGPDAQQDAIQARKAGQILNNKEKEAERAVLEADVWAVAVPWMTVARFLRDTVVSGNEFVKAGTAMGKGNMGNPDVAPSKVLIRVKKQIQDAGFLPSVPINFTDFENLVYHKPKLKEFGQTLDKLYDALRKLLTSGLSPDAPSVADNMRLKAFFDGKDENDLKAAAQKKRSENLEKKNAKGAMSNAYMHEADAGDRPETDEWGKYTGKNAIASLGATKKIAGKLAKQAKASNGDDSFWGAEKEREGARKSKSSPSMKKKKK</sequence>
<dbReference type="EMBL" id="HBFK01022582">
    <property type="protein sequence ID" value="CAD8747485.1"/>
    <property type="molecule type" value="Transcribed_RNA"/>
</dbReference>
<accession>A0A7S0U0D0</accession>
<evidence type="ECO:0000256" key="1">
    <source>
        <dbReference type="SAM" id="MobiDB-lite"/>
    </source>
</evidence>
<dbReference type="SMART" id="SM00054">
    <property type="entry name" value="EFh"/>
    <property type="match status" value="1"/>
</dbReference>
<evidence type="ECO:0000259" key="2">
    <source>
        <dbReference type="PROSITE" id="PS50222"/>
    </source>
</evidence>
<feature type="region of interest" description="Disordered" evidence="1">
    <location>
        <begin position="422"/>
        <end position="460"/>
    </location>
</feature>
<protein>
    <recommendedName>
        <fullName evidence="2">EF-hand domain-containing protein</fullName>
    </recommendedName>
</protein>
<feature type="region of interest" description="Disordered" evidence="1">
    <location>
        <begin position="1"/>
        <end position="55"/>
    </location>
</feature>
<feature type="compositionally biased region" description="Acidic residues" evidence="1">
    <location>
        <begin position="29"/>
        <end position="41"/>
    </location>
</feature>
<feature type="compositionally biased region" description="Basic residues" evidence="1">
    <location>
        <begin position="13"/>
        <end position="24"/>
    </location>
</feature>
<dbReference type="InterPro" id="IPR002048">
    <property type="entry name" value="EF_hand_dom"/>
</dbReference>
<dbReference type="SUPFAM" id="SSF47473">
    <property type="entry name" value="EF-hand"/>
    <property type="match status" value="1"/>
</dbReference>
<dbReference type="InterPro" id="IPR011992">
    <property type="entry name" value="EF-hand-dom_pair"/>
</dbReference>
<feature type="domain" description="EF-hand" evidence="2">
    <location>
        <begin position="147"/>
        <end position="182"/>
    </location>
</feature>
<gene>
    <name evidence="3" type="ORF">HAND1043_LOCUS13982</name>
</gene>
<proteinExistence type="predicted"/>
<feature type="compositionally biased region" description="Basic and acidic residues" evidence="1">
    <location>
        <begin position="1"/>
        <end position="10"/>
    </location>
</feature>
<dbReference type="Gene3D" id="1.10.238.10">
    <property type="entry name" value="EF-hand"/>
    <property type="match status" value="1"/>
</dbReference>
<name>A0A7S0U0D0_HEMAN</name>
<organism evidence="3">
    <name type="scientific">Hemiselmis andersenii</name>
    <name type="common">Cryptophyte alga</name>
    <dbReference type="NCBI Taxonomy" id="464988"/>
    <lineage>
        <taxon>Eukaryota</taxon>
        <taxon>Cryptophyceae</taxon>
        <taxon>Cryptomonadales</taxon>
        <taxon>Hemiselmidaceae</taxon>
        <taxon>Hemiselmis</taxon>
    </lineage>
</organism>
<reference evidence="3" key="1">
    <citation type="submission" date="2021-01" db="EMBL/GenBank/DDBJ databases">
        <authorList>
            <person name="Corre E."/>
            <person name="Pelletier E."/>
            <person name="Niang G."/>
            <person name="Scheremetjew M."/>
            <person name="Finn R."/>
            <person name="Kale V."/>
            <person name="Holt S."/>
            <person name="Cochrane G."/>
            <person name="Meng A."/>
            <person name="Brown T."/>
            <person name="Cohen L."/>
        </authorList>
    </citation>
    <scope>NUCLEOTIDE SEQUENCE</scope>
    <source>
        <strain evidence="3">CCMP441</strain>
    </source>
</reference>
<dbReference type="GO" id="GO:0005509">
    <property type="term" value="F:calcium ion binding"/>
    <property type="evidence" value="ECO:0007669"/>
    <property type="project" value="InterPro"/>
</dbReference>
<dbReference type="PROSITE" id="PS50222">
    <property type="entry name" value="EF_HAND_2"/>
    <property type="match status" value="1"/>
</dbReference>
<dbReference type="AlphaFoldDB" id="A0A7S0U0D0"/>